<keyword evidence="1 4" id="KW-0238">DNA-binding</keyword>
<feature type="region of interest" description="Disordered" evidence="5">
    <location>
        <begin position="313"/>
        <end position="334"/>
    </location>
</feature>
<dbReference type="InParanoid" id="A0A2R5GF35"/>
<dbReference type="SUPFAM" id="SSF46689">
    <property type="entry name" value="Homeodomain-like"/>
    <property type="match status" value="1"/>
</dbReference>
<feature type="DNA-binding region" description="Homeobox" evidence="4">
    <location>
        <begin position="292"/>
        <end position="354"/>
    </location>
</feature>
<comment type="subcellular location">
    <subcellularLocation>
        <location evidence="4">Nucleus</location>
    </subcellularLocation>
</comment>
<dbReference type="InterPro" id="IPR001356">
    <property type="entry name" value="HD"/>
</dbReference>
<evidence type="ECO:0000313" key="7">
    <source>
        <dbReference type="EMBL" id="GBG27223.1"/>
    </source>
</evidence>
<evidence type="ECO:0000313" key="8">
    <source>
        <dbReference type="Proteomes" id="UP000241890"/>
    </source>
</evidence>
<keyword evidence="3 4" id="KW-0539">Nucleus</keyword>
<keyword evidence="2 4" id="KW-0371">Homeobox</keyword>
<dbReference type="PROSITE" id="PS00027">
    <property type="entry name" value="HOMEOBOX_1"/>
    <property type="match status" value="1"/>
</dbReference>
<organism evidence="7 8">
    <name type="scientific">Hondaea fermentalgiana</name>
    <dbReference type="NCBI Taxonomy" id="2315210"/>
    <lineage>
        <taxon>Eukaryota</taxon>
        <taxon>Sar</taxon>
        <taxon>Stramenopiles</taxon>
        <taxon>Bigyra</taxon>
        <taxon>Labyrinthulomycetes</taxon>
        <taxon>Thraustochytrida</taxon>
        <taxon>Thraustochytriidae</taxon>
        <taxon>Hondaea</taxon>
    </lineage>
</organism>
<dbReference type="SMART" id="SM00389">
    <property type="entry name" value="HOX"/>
    <property type="match status" value="1"/>
</dbReference>
<dbReference type="EMBL" id="BEYU01000028">
    <property type="protein sequence ID" value="GBG27223.1"/>
    <property type="molecule type" value="Genomic_DNA"/>
</dbReference>
<dbReference type="PROSITE" id="PS50071">
    <property type="entry name" value="HOMEOBOX_2"/>
    <property type="match status" value="1"/>
</dbReference>
<evidence type="ECO:0000256" key="3">
    <source>
        <dbReference type="ARBA" id="ARBA00023242"/>
    </source>
</evidence>
<name>A0A2R5GF35_9STRA</name>
<reference evidence="7 8" key="1">
    <citation type="submission" date="2017-12" db="EMBL/GenBank/DDBJ databases">
        <title>Sequencing, de novo assembly and annotation of complete genome of a new Thraustochytrid species, strain FCC1311.</title>
        <authorList>
            <person name="Sedici K."/>
            <person name="Godart F."/>
            <person name="Aiese Cigliano R."/>
            <person name="Sanseverino W."/>
            <person name="Barakat M."/>
            <person name="Ortet P."/>
            <person name="Marechal E."/>
            <person name="Cagnac O."/>
            <person name="Amato A."/>
        </authorList>
    </citation>
    <scope>NUCLEOTIDE SEQUENCE [LARGE SCALE GENOMIC DNA]</scope>
</reference>
<dbReference type="InterPro" id="IPR017970">
    <property type="entry name" value="Homeobox_CS"/>
</dbReference>
<feature type="domain" description="Homeobox" evidence="6">
    <location>
        <begin position="290"/>
        <end position="353"/>
    </location>
</feature>
<dbReference type="Gene3D" id="1.10.10.60">
    <property type="entry name" value="Homeodomain-like"/>
    <property type="match status" value="1"/>
</dbReference>
<sequence>MDRDYAGTDAMDIVVHPEPSSWSPSNSNESPMYFDQVVPAPQQSAYLSSWPSKDSAHWALKAPREDSHEMMDVGAGDDGDDDAWAAKDAKDAHDHESGEIEVEALASTDEFESNGRDQAMFFASIADPEQALRFPEFHKIRNALLPILNEETTLDSDLRCLLRSVYNSEKTRVIVEVYLPAFEAGLEHMRAQETYFADLYGKCPGNFGAAEIAIIRCRLKWARMRLHFKRRLLYILLNGGDQEAQAFREDQQSNATFTSPFPQSASMSKGSHDVGKGPANAAENTTFIASGVVKPRSNFSKAAKSQLRAWFENHKDNPYPSDEEKETLARQTGLTPSQVSTWFINERMRNWRRKRKHAAAGGRVVGPKALRHGQ</sequence>
<feature type="compositionally biased region" description="Low complexity" evidence="5">
    <location>
        <begin position="17"/>
        <end position="31"/>
    </location>
</feature>
<dbReference type="CDD" id="cd00086">
    <property type="entry name" value="homeodomain"/>
    <property type="match status" value="1"/>
</dbReference>
<feature type="compositionally biased region" description="Polar residues" evidence="5">
    <location>
        <begin position="255"/>
        <end position="269"/>
    </location>
</feature>
<evidence type="ECO:0000259" key="6">
    <source>
        <dbReference type="PROSITE" id="PS50071"/>
    </source>
</evidence>
<keyword evidence="8" id="KW-1185">Reference proteome</keyword>
<dbReference type="InterPro" id="IPR050224">
    <property type="entry name" value="TALE_homeobox"/>
</dbReference>
<dbReference type="AlphaFoldDB" id="A0A2R5GF35"/>
<protein>
    <submittedName>
        <fullName evidence="7">Homeobox protein, putative</fullName>
    </submittedName>
</protein>
<accession>A0A2R5GF35</accession>
<evidence type="ECO:0000256" key="2">
    <source>
        <dbReference type="ARBA" id="ARBA00023155"/>
    </source>
</evidence>
<dbReference type="Proteomes" id="UP000241890">
    <property type="component" value="Unassembled WGS sequence"/>
</dbReference>
<dbReference type="InterPro" id="IPR009057">
    <property type="entry name" value="Homeodomain-like_sf"/>
</dbReference>
<dbReference type="InterPro" id="IPR008422">
    <property type="entry name" value="KN_HD"/>
</dbReference>
<dbReference type="GO" id="GO:0003677">
    <property type="term" value="F:DNA binding"/>
    <property type="evidence" value="ECO:0007669"/>
    <property type="project" value="UniProtKB-UniRule"/>
</dbReference>
<dbReference type="OrthoDB" id="10056939at2759"/>
<dbReference type="Pfam" id="PF05920">
    <property type="entry name" value="Homeobox_KN"/>
    <property type="match status" value="1"/>
</dbReference>
<comment type="caution">
    <text evidence="7">The sequence shown here is derived from an EMBL/GenBank/DDBJ whole genome shotgun (WGS) entry which is preliminary data.</text>
</comment>
<dbReference type="GO" id="GO:0000981">
    <property type="term" value="F:DNA-binding transcription factor activity, RNA polymerase II-specific"/>
    <property type="evidence" value="ECO:0007669"/>
    <property type="project" value="InterPro"/>
</dbReference>
<gene>
    <name evidence="7" type="ORF">FCC1311_034452</name>
</gene>
<dbReference type="PANTHER" id="PTHR11850">
    <property type="entry name" value="HOMEOBOX PROTEIN TRANSCRIPTION FACTORS"/>
    <property type="match status" value="1"/>
</dbReference>
<proteinExistence type="predicted"/>
<evidence type="ECO:0000256" key="4">
    <source>
        <dbReference type="PROSITE-ProRule" id="PRU00108"/>
    </source>
</evidence>
<feature type="region of interest" description="Disordered" evidence="5">
    <location>
        <begin position="1"/>
        <end position="35"/>
    </location>
</feature>
<feature type="region of interest" description="Disordered" evidence="5">
    <location>
        <begin position="255"/>
        <end position="278"/>
    </location>
</feature>
<evidence type="ECO:0000256" key="1">
    <source>
        <dbReference type="ARBA" id="ARBA00023125"/>
    </source>
</evidence>
<evidence type="ECO:0000256" key="5">
    <source>
        <dbReference type="SAM" id="MobiDB-lite"/>
    </source>
</evidence>
<dbReference type="GO" id="GO:0005634">
    <property type="term" value="C:nucleus"/>
    <property type="evidence" value="ECO:0007669"/>
    <property type="project" value="UniProtKB-SubCell"/>
</dbReference>